<evidence type="ECO:0000256" key="8">
    <source>
        <dbReference type="ARBA" id="ARBA00023211"/>
    </source>
</evidence>
<gene>
    <name evidence="10" type="primary">cas1</name>
    <name evidence="11" type="ORF">CKO42_25560</name>
</gene>
<dbReference type="GO" id="GO:0046872">
    <property type="term" value="F:metal ion binding"/>
    <property type="evidence" value="ECO:0007669"/>
    <property type="project" value="UniProtKB-UniRule"/>
</dbReference>
<evidence type="ECO:0000256" key="9">
    <source>
        <dbReference type="ARBA" id="ARBA00038592"/>
    </source>
</evidence>
<evidence type="ECO:0000256" key="7">
    <source>
        <dbReference type="ARBA" id="ARBA00023125"/>
    </source>
</evidence>
<dbReference type="EMBL" id="NRRY01000102">
    <property type="protein sequence ID" value="MBK1621694.1"/>
    <property type="molecule type" value="Genomic_DNA"/>
</dbReference>
<comment type="caution">
    <text evidence="11">The sequence shown here is derived from an EMBL/GenBank/DDBJ whole genome shotgun (WGS) entry which is preliminary data.</text>
</comment>
<dbReference type="GO" id="GO:0003677">
    <property type="term" value="F:DNA binding"/>
    <property type="evidence" value="ECO:0007669"/>
    <property type="project" value="UniProtKB-KW"/>
</dbReference>
<dbReference type="Gene3D" id="3.100.10.20">
    <property type="entry name" value="CRISPR-associated endonuclease Cas1, N-terminal domain"/>
    <property type="match status" value="1"/>
</dbReference>
<dbReference type="InterPro" id="IPR042211">
    <property type="entry name" value="CRISPR-assoc_Cas1_N"/>
</dbReference>
<evidence type="ECO:0000256" key="4">
    <source>
        <dbReference type="ARBA" id="ARBA00022801"/>
    </source>
</evidence>
<keyword evidence="8 10" id="KW-0464">Manganese</keyword>
<dbReference type="PANTHER" id="PTHR34353:SF2">
    <property type="entry name" value="CRISPR-ASSOCIATED ENDONUCLEASE CAS1 1"/>
    <property type="match status" value="1"/>
</dbReference>
<organism evidence="11 12">
    <name type="scientific">Lamprobacter modestohalophilus</name>
    <dbReference type="NCBI Taxonomy" id="1064514"/>
    <lineage>
        <taxon>Bacteria</taxon>
        <taxon>Pseudomonadati</taxon>
        <taxon>Pseudomonadota</taxon>
        <taxon>Gammaproteobacteria</taxon>
        <taxon>Chromatiales</taxon>
        <taxon>Chromatiaceae</taxon>
        <taxon>Lamprobacter</taxon>
    </lineage>
</organism>
<protein>
    <recommendedName>
        <fullName evidence="10">CRISPR-associated endonuclease Cas1</fullName>
        <ecNumber evidence="10">3.1.-.-</ecNumber>
    </recommendedName>
</protein>
<dbReference type="InterPro" id="IPR002729">
    <property type="entry name" value="CRISPR-assoc_Cas1"/>
</dbReference>
<keyword evidence="4 10" id="KW-0378">Hydrolase</keyword>
<feature type="binding site" evidence="10">
    <location>
        <position position="168"/>
    </location>
    <ligand>
        <name>Mn(2+)</name>
        <dbReference type="ChEBI" id="CHEBI:29035"/>
    </ligand>
</feature>
<dbReference type="NCBIfam" id="TIGR00287">
    <property type="entry name" value="cas1"/>
    <property type="match status" value="1"/>
</dbReference>
<dbReference type="InterPro" id="IPR042206">
    <property type="entry name" value="CRISPR-assoc_Cas1_C"/>
</dbReference>
<keyword evidence="6 10" id="KW-0051">Antiviral defense</keyword>
<accession>A0A9X0WDZ8</accession>
<comment type="function">
    <text evidence="10">CRISPR (clustered regularly interspaced short palindromic repeat), is an adaptive immune system that provides protection against mobile genetic elements (viruses, transposable elements and conjugative plasmids). CRISPR clusters contain spacers, sequences complementary to antecedent mobile elements, and target invading nucleic acids. CRISPR clusters are transcribed and processed into CRISPR RNA (crRNA). Acts as a dsDNA endonuclease. Involved in the integration of spacer DNA into the CRISPR cassette.</text>
</comment>
<dbReference type="RefSeq" id="WP_242479701.1">
    <property type="nucleotide sequence ID" value="NZ_NRRY01000102.1"/>
</dbReference>
<keyword evidence="7 10" id="KW-0238">DNA-binding</keyword>
<evidence type="ECO:0000256" key="6">
    <source>
        <dbReference type="ARBA" id="ARBA00023118"/>
    </source>
</evidence>
<evidence type="ECO:0000256" key="2">
    <source>
        <dbReference type="ARBA" id="ARBA00022723"/>
    </source>
</evidence>
<dbReference type="Pfam" id="PF01867">
    <property type="entry name" value="Cas_Cas1"/>
    <property type="match status" value="1"/>
</dbReference>
<dbReference type="EC" id="3.1.-.-" evidence="10"/>
<name>A0A9X0WDZ8_9GAMM</name>
<feature type="binding site" evidence="10">
    <location>
        <position position="237"/>
    </location>
    <ligand>
        <name>Mn(2+)</name>
        <dbReference type="ChEBI" id="CHEBI:29035"/>
    </ligand>
</feature>
<dbReference type="GO" id="GO:0016787">
    <property type="term" value="F:hydrolase activity"/>
    <property type="evidence" value="ECO:0007669"/>
    <property type="project" value="UniProtKB-KW"/>
</dbReference>
<dbReference type="Gene3D" id="1.20.120.920">
    <property type="entry name" value="CRISPR-associated endonuclease Cas1, C-terminal domain"/>
    <property type="match status" value="1"/>
</dbReference>
<evidence type="ECO:0000256" key="5">
    <source>
        <dbReference type="ARBA" id="ARBA00022842"/>
    </source>
</evidence>
<dbReference type="GO" id="GO:0004520">
    <property type="term" value="F:DNA endonuclease activity"/>
    <property type="evidence" value="ECO:0007669"/>
    <property type="project" value="InterPro"/>
</dbReference>
<dbReference type="HAMAP" id="MF_01470">
    <property type="entry name" value="Cas1"/>
    <property type="match status" value="1"/>
</dbReference>
<evidence type="ECO:0000256" key="10">
    <source>
        <dbReference type="HAMAP-Rule" id="MF_01470"/>
    </source>
</evidence>
<comment type="similarity">
    <text evidence="10">Belongs to the CRISPR-associated endonuclease Cas1 family.</text>
</comment>
<reference evidence="11 12" key="1">
    <citation type="journal article" date="2020" name="Microorganisms">
        <title>Osmotic Adaptation and Compatible Solute Biosynthesis of Phototrophic Bacteria as Revealed from Genome Analyses.</title>
        <authorList>
            <person name="Imhoff J.F."/>
            <person name="Rahn T."/>
            <person name="Kunzel S."/>
            <person name="Keller A."/>
            <person name="Neulinger S.C."/>
        </authorList>
    </citation>
    <scope>NUCLEOTIDE SEQUENCE [LARGE SCALE GENOMIC DNA]</scope>
    <source>
        <strain evidence="11 12">DSM 25653</strain>
    </source>
</reference>
<evidence type="ECO:0000313" key="12">
    <source>
        <dbReference type="Proteomes" id="UP001138768"/>
    </source>
</evidence>
<dbReference type="NCBIfam" id="TIGR03640">
    <property type="entry name" value="cas1_DVULG"/>
    <property type="match status" value="1"/>
</dbReference>
<keyword evidence="2 10" id="KW-0479">Metal-binding</keyword>
<keyword evidence="5 10" id="KW-0460">Magnesium</keyword>
<dbReference type="InterPro" id="IPR050646">
    <property type="entry name" value="Cas1"/>
</dbReference>
<keyword evidence="3 10" id="KW-0255">Endonuclease</keyword>
<dbReference type="PANTHER" id="PTHR34353">
    <property type="entry name" value="CRISPR-ASSOCIATED ENDONUCLEASE CAS1 1"/>
    <property type="match status" value="1"/>
</dbReference>
<comment type="subunit">
    <text evidence="9 10">Homodimer, forms a heterotetramer with a Cas2 homodimer.</text>
</comment>
<feature type="binding site" evidence="10">
    <location>
        <position position="252"/>
    </location>
    <ligand>
        <name>Mn(2+)</name>
        <dbReference type="ChEBI" id="CHEBI:29035"/>
    </ligand>
</feature>
<sequence>MSLYQIENTLYVMTPQAYAHLDNGTVRIDVERETKLRVPLHHVGGMVCFGNILVSPALMHQLADEGRALVLLDRFGRFKARLEGPVSGNILLRRAQYRAADDKALTLILARALLLGKLRNSRTLLLRGAREAAEDADAEKLKRMAANLNAAVRSLAKAADLDALRGIEGEAARGYFSAINHIVKPKLREHFQLNGRTRRPPRDRFNALLSFLYSMLMNDCRSAVEAVGLDAQLGFLHAVRPGRAALALDLQEEFRAALADRLALALINRGQLSRKDFEERDGGAVLLNDQGRRAVVTAWQERKQEEIQHPLLDTKVPIGVLPLLQARILARTLRGDIPAYSAFLTR</sequence>
<keyword evidence="12" id="KW-1185">Reference proteome</keyword>
<evidence type="ECO:0000256" key="1">
    <source>
        <dbReference type="ARBA" id="ARBA00022722"/>
    </source>
</evidence>
<evidence type="ECO:0000313" key="11">
    <source>
        <dbReference type="EMBL" id="MBK1621694.1"/>
    </source>
</evidence>
<proteinExistence type="inferred from homology"/>
<dbReference type="Proteomes" id="UP001138768">
    <property type="component" value="Unassembled WGS sequence"/>
</dbReference>
<dbReference type="InterPro" id="IPR019856">
    <property type="entry name" value="CRISPR-assoc_Cas1_DVULG"/>
</dbReference>
<dbReference type="GO" id="GO:0051607">
    <property type="term" value="P:defense response to virus"/>
    <property type="evidence" value="ECO:0007669"/>
    <property type="project" value="UniProtKB-UniRule"/>
</dbReference>
<dbReference type="GO" id="GO:0043571">
    <property type="term" value="P:maintenance of CRISPR repeat elements"/>
    <property type="evidence" value="ECO:0007669"/>
    <property type="project" value="UniProtKB-UniRule"/>
</dbReference>
<comment type="cofactor">
    <cofactor evidence="10">
        <name>Mg(2+)</name>
        <dbReference type="ChEBI" id="CHEBI:18420"/>
    </cofactor>
    <cofactor evidence="10">
        <name>Mn(2+)</name>
        <dbReference type="ChEBI" id="CHEBI:29035"/>
    </cofactor>
</comment>
<dbReference type="AlphaFoldDB" id="A0A9X0WDZ8"/>
<evidence type="ECO:0000256" key="3">
    <source>
        <dbReference type="ARBA" id="ARBA00022759"/>
    </source>
</evidence>
<keyword evidence="1 10" id="KW-0540">Nuclease</keyword>